<dbReference type="InterPro" id="IPR043145">
    <property type="entry name" value="Znf_ZZ_sf"/>
</dbReference>
<dbReference type="FunFam" id="3.30.60.90:FF:000022">
    <property type="entry name" value="Histone acetyltransferase of the CBP family 12"/>
    <property type="match status" value="1"/>
</dbReference>
<dbReference type="SUPFAM" id="SSF57933">
    <property type="entry name" value="TAZ domain"/>
    <property type="match status" value="2"/>
</dbReference>
<keyword evidence="13" id="KW-0539">Nucleus</keyword>
<dbReference type="GO" id="GO:0005667">
    <property type="term" value="C:transcription regulator complex"/>
    <property type="evidence" value="ECO:0007669"/>
    <property type="project" value="TreeGrafter"/>
</dbReference>
<evidence type="ECO:0000256" key="4">
    <source>
        <dbReference type="ARBA" id="ARBA00022679"/>
    </source>
</evidence>
<feature type="domain" description="ZZ-type" evidence="19">
    <location>
        <begin position="1395"/>
        <end position="1458"/>
    </location>
</feature>
<feature type="compositionally biased region" description="Polar residues" evidence="17">
    <location>
        <begin position="277"/>
        <end position="300"/>
    </location>
</feature>
<proteinExistence type="predicted"/>
<dbReference type="GO" id="GO:0003713">
    <property type="term" value="F:transcription coactivator activity"/>
    <property type="evidence" value="ECO:0007669"/>
    <property type="project" value="TreeGrafter"/>
</dbReference>
<keyword evidence="5" id="KW-0479">Metal-binding</keyword>
<dbReference type="InterPro" id="IPR035898">
    <property type="entry name" value="TAZ_dom_sf"/>
</dbReference>
<keyword evidence="6" id="KW-0677">Repeat</keyword>
<dbReference type="SUPFAM" id="SSF49785">
    <property type="entry name" value="Galactose-binding domain-like"/>
    <property type="match status" value="1"/>
</dbReference>
<keyword evidence="12" id="KW-0804">Transcription</keyword>
<dbReference type="GO" id="GO:0005634">
    <property type="term" value="C:nucleus"/>
    <property type="evidence" value="ECO:0007669"/>
    <property type="project" value="UniProtKB-SubCell"/>
</dbReference>
<keyword evidence="4" id="KW-0808">Transferase</keyword>
<dbReference type="InterPro" id="IPR019787">
    <property type="entry name" value="Znf_PHD-finger"/>
</dbReference>
<dbReference type="SMART" id="SM01250">
    <property type="entry name" value="KAT11"/>
    <property type="match status" value="1"/>
</dbReference>
<feature type="region of interest" description="Disordered" evidence="17">
    <location>
        <begin position="277"/>
        <end position="330"/>
    </location>
</feature>
<dbReference type="FunFam" id="3.30.60.90:FF:000018">
    <property type="entry name" value="Histone acetyltransferase HAC1"/>
    <property type="match status" value="1"/>
</dbReference>
<dbReference type="Pfam" id="PF00569">
    <property type="entry name" value="ZZ"/>
    <property type="match status" value="1"/>
</dbReference>
<dbReference type="PANTHER" id="PTHR13808">
    <property type="entry name" value="CBP/P300-RELATED"/>
    <property type="match status" value="1"/>
</dbReference>
<evidence type="ECO:0000256" key="9">
    <source>
        <dbReference type="ARBA" id="ARBA00022853"/>
    </source>
</evidence>
<feature type="domain" description="TAZ-type" evidence="18">
    <location>
        <begin position="1575"/>
        <end position="1658"/>
    </location>
</feature>
<dbReference type="FunFam" id="1.20.1020.10:FF:000003">
    <property type="entry name" value="Histone acetyltransferase HAC1-like protein"/>
    <property type="match status" value="1"/>
</dbReference>
<dbReference type="Pfam" id="PF08547">
    <property type="entry name" value="CIA30"/>
    <property type="match status" value="1"/>
</dbReference>
<dbReference type="Gene3D" id="3.30.40.10">
    <property type="entry name" value="Zinc/RING finger domain, C3HC4 (zinc finger)"/>
    <property type="match status" value="1"/>
</dbReference>
<dbReference type="SUPFAM" id="SSF57850">
    <property type="entry name" value="RING/U-box"/>
    <property type="match status" value="2"/>
</dbReference>
<dbReference type="CDD" id="cd15614">
    <property type="entry name" value="PHD_HAC_like"/>
    <property type="match status" value="1"/>
</dbReference>
<dbReference type="GO" id="GO:0004402">
    <property type="term" value="F:histone acetyltransferase activity"/>
    <property type="evidence" value="ECO:0007669"/>
    <property type="project" value="InterPro"/>
</dbReference>
<evidence type="ECO:0000259" key="19">
    <source>
        <dbReference type="PROSITE" id="PS50135"/>
    </source>
</evidence>
<dbReference type="SUPFAM" id="SSF51735">
    <property type="entry name" value="NAD(P)-binding Rossmann-fold domains"/>
    <property type="match status" value="1"/>
</dbReference>
<keyword evidence="10" id="KW-0805">Transcription regulation</keyword>
<dbReference type="PROSITE" id="PS01359">
    <property type="entry name" value="ZF_PHD_1"/>
    <property type="match status" value="1"/>
</dbReference>
<feature type="compositionally biased region" description="Polar residues" evidence="17">
    <location>
        <begin position="307"/>
        <end position="321"/>
    </location>
</feature>
<dbReference type="Gene3D" id="1.20.1020.10">
    <property type="entry name" value="TAZ domain"/>
    <property type="match status" value="2"/>
</dbReference>
<evidence type="ECO:0000256" key="8">
    <source>
        <dbReference type="ARBA" id="ARBA00022833"/>
    </source>
</evidence>
<keyword evidence="22" id="KW-1185">Reference proteome</keyword>
<dbReference type="PROSITE" id="PS51727">
    <property type="entry name" value="CBP_P300_HAT"/>
    <property type="match status" value="1"/>
</dbReference>
<evidence type="ECO:0000256" key="12">
    <source>
        <dbReference type="ARBA" id="ARBA00023163"/>
    </source>
</evidence>
<feature type="region of interest" description="Disordered" evidence="17">
    <location>
        <begin position="437"/>
        <end position="480"/>
    </location>
</feature>
<comment type="catalytic activity">
    <reaction evidence="15">
        <text>L-lysyl-[protein] + acetyl-CoA = N(6)-acetyl-L-lysyl-[protein] + CoA + H(+)</text>
        <dbReference type="Rhea" id="RHEA:45948"/>
        <dbReference type="Rhea" id="RHEA-COMP:9752"/>
        <dbReference type="Rhea" id="RHEA-COMP:10731"/>
        <dbReference type="ChEBI" id="CHEBI:15378"/>
        <dbReference type="ChEBI" id="CHEBI:29969"/>
        <dbReference type="ChEBI" id="CHEBI:57287"/>
        <dbReference type="ChEBI" id="CHEBI:57288"/>
        <dbReference type="ChEBI" id="CHEBI:61930"/>
        <dbReference type="EC" id="2.3.1.48"/>
    </reaction>
</comment>
<evidence type="ECO:0000256" key="7">
    <source>
        <dbReference type="ARBA" id="ARBA00022771"/>
    </source>
</evidence>
<evidence type="ECO:0000256" key="5">
    <source>
        <dbReference type="ARBA" id="ARBA00022723"/>
    </source>
</evidence>
<dbReference type="InterPro" id="IPR013178">
    <property type="entry name" value="Histone_AcTrfase_Rtt109/CBP"/>
</dbReference>
<sequence length="2391" mass="269062">MMFLMQSTKPPIAAFELRPFLDRSIIGHRFHHHTAPGDLIWDFHLDGGIVKFRGMQHLLPGLPQQNGNSLSTQIQSLGGHRSTLNMEPEFEKQRTDMQQKILKFLMLRKKQAPEIPPKRVQDIARRLEECLFKTAATKEEYMNLETLENRLLVLIKHLPQSNHNEQFPQLVNSSSPIGAMIPTPGMPHSANSNLMVTSSVDTSMISSSGCNSIAPTTANAGSLLQTGNGPSVGIHGGSYNSSDGYLANGYQQSPSNFSISSSGNNMISSMGMKRMTSQMIPTPGFNSNNNQSYLNLEPSNNGGGFSSAESTMVSQPLQQKQHVGGPNNRILHNLGSHMGGGIRSVSQQKSYGFSNGSALNGVLGMIGSNLQLVNAPGASEGYLTATPFGNSPKPLPQHFNQHQQQIMQGDGYGMSNADSSASGNFYGTVTSAGTMMNNQNLNPSLPENLLQSHQQQPHQFQQQQFVQRQHQRQQKQQSQQHQLLLKNDVFVQSQLSSDVGSQVKLERGMEHRDGALHSQVSEQLPLLELQNQFQQNSAEDHSREAAMQGQWHPKSQDRSHVSGNLSREQNVQEEFRNRIIGQDEAQCNNLSSEGSIIYQTVATRTAEAPKSSGATCRSSNPNRERQFMNQQRWLLFLRHARRCPAPEGKCREVNCINVQKLWRHMERCTIYQCSYPRCYHTKVLLNHFKHCKDLGCPVCVPVKNYRQTPIRGRARPESNSSLLCSINGSCKSYDMGDTASRLTLKLNPSVVETSEDLRPALKRMKIEQPSQSLVPESENSAASVSAIGESHVSQDVQSEEYQQGDSCMPVKSVVTEVKIEISVSSGQGNPIISEMKKENMEDTYSQRLDGEPIILDDPTGSTTQDTIKIEKDMDQAKEENVLMPAENAAGTKSGKPKIKGVSLTELFTPEQVREHIMGLRRWVGQSKAKAEKNQAMEHSMSENSCQLCAVEKLTFEPPPIYCTPCGARIKRNAMYYTMGTGDARHFFCIPCYNEARGDTIAVDGTTILKARLEKKKNDEETEEWWVQCDKCEAWQHQICALFNGRRNDGGQAEYTCPNCYIAEIEAGERQPLLQSAVLGAKDLPRTILSDHIEQRLFRRLKEERQERAKLQGRCFDEVQGAEALVVRVVSSVDKKLEVKQRFLEIFQEENYPTEFPYKSKVVLLFQKIEGVEVCLFGMYVQEFGSECQQPNHRRIYLSYLDSVKYFRPEIKAVTGEALRTFVYHEILIGYLEYCKKRGFTSCYIWACPPLKGEDYILYCHPEIQKTPKSDKLREWYLSMLRKASKEKIVVDLTNLYDHFFISTGEYKAKVTAARLPYFDGDYWPGAAEDMIYQLCQEEDGKKQHKKGTTKKTITKRALKASGQSDLSGNASKDLLLMHKLRETICPMKEDFIMVHLQHACTHCCTLMVSGNRWVCNHCKNFQLCDKCYETEQKLQERERHPINQREKHVLRPVEITDVPADTKDKDEILESEFFDTRQAFLSLCQGNHYQYDTLRRAKHSSMMVLYHLHNPTAPAFVTTCNICHLDIEAGQGWHCEICPDYDVCNACYQKDGGIDHPHNLTNHPSTADRDAQNKEARQIRVLQLRKMLDLLVHASQCRSPHCQYPNCRKVKGLFRHGIQCKTRASGGCVLCKKMWYLLQLHARACKESECIVPRCRDLKEHLRRLQQQSDSRRRAAVMEMMRQRAAEQWTIRKDLSWQEFTRGTLAAPHPTIWLDTARFILFCHAISLLWWKFLLVGYTADVASSIFPPSPFHFHPILLLPALLSKPSITKFAANLRRILAAAAGGFSNNNPYNQKLRVKPSSEFLRLGTISLPKPTTRGACHSHRRSAVLVVCPRAAASSAPETGKNKKNQNPMRKDNDDDEDNDKDNENSKGNEKQQSPPPLPQQMSFSMIKRLDDVNPVGLGRRSRQIFDEVWRKFSGLGQISRTTRTDDETSILIREGGPMCEFAIPGAQNTTILVVGATSRVGRIVVRKLMLRGYTVKALVRKVDQEVVDMLPTSVEMMIGDVGDPSTLKAAVESCNKIIYCATARSSITGDLNRVDHLGVYNLTKAFQDYNNKLAQLRAGKSSKSKLLLAKFKSADSLNGWDVRQGIYFQDVVAAKYDGGMDAKFEFTENRDAVFSGYVFTRGGYVELSKKLSLPLGCTLDRYEGLVLSVGGNGRSYVLILEAGPSADTTQSKMYFTRIGTKVGFCRVRVPFSSFRPVKPDDPPLDPFLVHTLTLRFEPRRQRPIEGPAGMNQDMRSFKLIVEYIKAFPTGQETDFILVSCTGLGIEPTRREQVLRAKKAGEDSLRRSGLGYTIIRPGPLKEEPGGQRALVFDQGNRISQGISCADVADICVKALHDSTARNKSFDVCYEYVAEPGKELYELVAHLPDKANNYLTPALSVLEKNT</sequence>
<evidence type="ECO:0000256" key="16">
    <source>
        <dbReference type="PROSITE-ProRule" id="PRU00228"/>
    </source>
</evidence>
<dbReference type="InterPro" id="IPR000197">
    <property type="entry name" value="Znf_TAZ"/>
</dbReference>
<comment type="function">
    <text evidence="1">Acetyltransferase enzyme. Acetylates histones, giving a specific tag for transcriptional activation.</text>
</comment>
<dbReference type="InterPro" id="IPR019786">
    <property type="entry name" value="Zinc_finger_PHD-type_CS"/>
</dbReference>
<dbReference type="InterPro" id="IPR008979">
    <property type="entry name" value="Galactose-bd-like_sf"/>
</dbReference>
<dbReference type="InterPro" id="IPR031162">
    <property type="entry name" value="CBP_P300_HAT"/>
</dbReference>
<organism evidence="21 22">
    <name type="scientific">Nyssa sinensis</name>
    <dbReference type="NCBI Taxonomy" id="561372"/>
    <lineage>
        <taxon>Eukaryota</taxon>
        <taxon>Viridiplantae</taxon>
        <taxon>Streptophyta</taxon>
        <taxon>Embryophyta</taxon>
        <taxon>Tracheophyta</taxon>
        <taxon>Spermatophyta</taxon>
        <taxon>Magnoliopsida</taxon>
        <taxon>eudicotyledons</taxon>
        <taxon>Gunneridae</taxon>
        <taxon>Pentapetalae</taxon>
        <taxon>asterids</taxon>
        <taxon>Cornales</taxon>
        <taxon>Nyssaceae</taxon>
        <taxon>Nyssa</taxon>
    </lineage>
</organism>
<dbReference type="Pfam" id="PF08214">
    <property type="entry name" value="HAT_KAT11"/>
    <property type="match status" value="1"/>
</dbReference>
<evidence type="ECO:0000259" key="18">
    <source>
        <dbReference type="PROSITE" id="PS50134"/>
    </source>
</evidence>
<dbReference type="Pfam" id="PF00628">
    <property type="entry name" value="PHD"/>
    <property type="match status" value="1"/>
</dbReference>
<evidence type="ECO:0000256" key="15">
    <source>
        <dbReference type="ARBA" id="ARBA00048017"/>
    </source>
</evidence>
<dbReference type="InterPro" id="IPR013857">
    <property type="entry name" value="NADH-UbQ_OxRdtase-assoc_prot30"/>
</dbReference>
<keyword evidence="14" id="KW-0012">Acyltransferase</keyword>
<evidence type="ECO:0000313" key="21">
    <source>
        <dbReference type="EMBL" id="KAA8540158.1"/>
    </source>
</evidence>
<dbReference type="Pfam" id="PF02135">
    <property type="entry name" value="zf-TAZ"/>
    <property type="match status" value="2"/>
</dbReference>
<dbReference type="GO" id="GO:0031490">
    <property type="term" value="F:chromatin DNA binding"/>
    <property type="evidence" value="ECO:0007669"/>
    <property type="project" value="TreeGrafter"/>
</dbReference>
<dbReference type="Proteomes" id="UP000325577">
    <property type="component" value="Linkage Group LG13"/>
</dbReference>
<protein>
    <recommendedName>
        <fullName evidence="3">histone acetyltransferase</fullName>
        <ecNumber evidence="3">2.3.1.48</ecNumber>
    </recommendedName>
</protein>
<feature type="domain" description="TAZ-type" evidence="18">
    <location>
        <begin position="621"/>
        <end position="702"/>
    </location>
</feature>
<feature type="domain" description="ZZ-type" evidence="19">
    <location>
        <begin position="1515"/>
        <end position="1568"/>
    </location>
</feature>
<dbReference type="EMBL" id="CM018036">
    <property type="protein sequence ID" value="KAA8540158.1"/>
    <property type="molecule type" value="Genomic_DNA"/>
</dbReference>
<dbReference type="GO" id="GO:0045944">
    <property type="term" value="P:positive regulation of transcription by RNA polymerase II"/>
    <property type="evidence" value="ECO:0007669"/>
    <property type="project" value="TreeGrafter"/>
</dbReference>
<evidence type="ECO:0000256" key="13">
    <source>
        <dbReference type="ARBA" id="ARBA00023242"/>
    </source>
</evidence>
<keyword evidence="9" id="KW-0156">Chromatin regulator</keyword>
<evidence type="ECO:0000259" key="20">
    <source>
        <dbReference type="PROSITE" id="PS51727"/>
    </source>
</evidence>
<evidence type="ECO:0000313" key="22">
    <source>
        <dbReference type="Proteomes" id="UP000325577"/>
    </source>
</evidence>
<keyword evidence="11" id="KW-0010">Activator</keyword>
<accession>A0A5J5BBW3</accession>
<reference evidence="21 22" key="1">
    <citation type="submission" date="2019-09" db="EMBL/GenBank/DDBJ databases">
        <title>A chromosome-level genome assembly of the Chinese tupelo Nyssa sinensis.</title>
        <authorList>
            <person name="Yang X."/>
            <person name="Kang M."/>
            <person name="Yang Y."/>
            <person name="Xiong H."/>
            <person name="Wang M."/>
            <person name="Zhang Z."/>
            <person name="Wang Z."/>
            <person name="Wu H."/>
            <person name="Ma T."/>
            <person name="Liu J."/>
            <person name="Xi Z."/>
        </authorList>
    </citation>
    <scope>NUCLEOTIDE SEQUENCE [LARGE SCALE GENOMIC DNA]</scope>
    <source>
        <strain evidence="21">J267</strain>
        <tissue evidence="21">Leaf</tissue>
    </source>
</reference>
<feature type="compositionally biased region" description="Low complexity" evidence="17">
    <location>
        <begin position="451"/>
        <end position="480"/>
    </location>
</feature>
<dbReference type="SMART" id="SM00551">
    <property type="entry name" value="ZnF_TAZ"/>
    <property type="match status" value="2"/>
</dbReference>
<comment type="subcellular location">
    <subcellularLocation>
        <location evidence="2">Nucleus</location>
    </subcellularLocation>
</comment>
<feature type="domain" description="CBP/p300-type HAT" evidence="20">
    <location>
        <begin position="1077"/>
        <end position="1513"/>
    </location>
</feature>
<name>A0A5J5BBW3_9ASTE</name>
<dbReference type="OrthoDB" id="899at2759"/>
<evidence type="ECO:0000256" key="3">
    <source>
        <dbReference type="ARBA" id="ARBA00013184"/>
    </source>
</evidence>
<keyword evidence="8" id="KW-0862">Zinc</keyword>
<dbReference type="PROSITE" id="PS50134">
    <property type="entry name" value="ZF_TAZ"/>
    <property type="match status" value="2"/>
</dbReference>
<evidence type="ECO:0000256" key="6">
    <source>
        <dbReference type="ARBA" id="ARBA00022737"/>
    </source>
</evidence>
<dbReference type="EC" id="2.3.1.48" evidence="3"/>
<evidence type="ECO:0000256" key="2">
    <source>
        <dbReference type="ARBA" id="ARBA00004123"/>
    </source>
</evidence>
<dbReference type="SUPFAM" id="SSF57903">
    <property type="entry name" value="FYVE/PHD zinc finger"/>
    <property type="match status" value="1"/>
</dbReference>
<dbReference type="GO" id="GO:0000123">
    <property type="term" value="C:histone acetyltransferase complex"/>
    <property type="evidence" value="ECO:0007669"/>
    <property type="project" value="TreeGrafter"/>
</dbReference>
<dbReference type="PROSITE" id="PS50135">
    <property type="entry name" value="ZF_ZZ_2"/>
    <property type="match status" value="2"/>
</dbReference>
<evidence type="ECO:0000256" key="17">
    <source>
        <dbReference type="SAM" id="MobiDB-lite"/>
    </source>
</evidence>
<dbReference type="PROSITE" id="PS01357">
    <property type="entry name" value="ZF_ZZ_1"/>
    <property type="match status" value="1"/>
</dbReference>
<dbReference type="InterPro" id="IPR036291">
    <property type="entry name" value="NAD(P)-bd_dom_sf"/>
</dbReference>
<feature type="region of interest" description="Disordered" evidence="17">
    <location>
        <begin position="1837"/>
        <end position="1887"/>
    </location>
</feature>
<evidence type="ECO:0000256" key="10">
    <source>
        <dbReference type="ARBA" id="ARBA00023015"/>
    </source>
</evidence>
<dbReference type="PANTHER" id="PTHR13808:SF1">
    <property type="entry name" value="HISTONE ACETYLTRANSFERASE"/>
    <property type="match status" value="1"/>
</dbReference>
<feature type="region of interest" description="Disordered" evidence="17">
    <location>
        <begin position="533"/>
        <end position="564"/>
    </location>
</feature>
<dbReference type="InterPro" id="IPR011011">
    <property type="entry name" value="Znf_FYVE_PHD"/>
</dbReference>
<gene>
    <name evidence="21" type="ORF">F0562_024279</name>
</gene>
<evidence type="ECO:0000256" key="11">
    <source>
        <dbReference type="ARBA" id="ARBA00023159"/>
    </source>
</evidence>
<dbReference type="GO" id="GO:0008270">
    <property type="term" value="F:zinc ion binding"/>
    <property type="evidence" value="ECO:0007669"/>
    <property type="project" value="UniProtKB-KW"/>
</dbReference>
<dbReference type="SMART" id="SM00291">
    <property type="entry name" value="ZnF_ZZ"/>
    <property type="match status" value="2"/>
</dbReference>
<evidence type="ECO:0000256" key="14">
    <source>
        <dbReference type="ARBA" id="ARBA00023315"/>
    </source>
</evidence>
<dbReference type="Pfam" id="PF13460">
    <property type="entry name" value="NAD_binding_10"/>
    <property type="match status" value="2"/>
</dbReference>
<dbReference type="InterPro" id="IPR000433">
    <property type="entry name" value="Znf_ZZ"/>
</dbReference>
<dbReference type="InterPro" id="IPR016040">
    <property type="entry name" value="NAD(P)-bd_dom"/>
</dbReference>
<keyword evidence="7 16" id="KW-0863">Zinc-finger</keyword>
<dbReference type="Gene3D" id="3.40.50.720">
    <property type="entry name" value="NAD(P)-binding Rossmann-like Domain"/>
    <property type="match status" value="2"/>
</dbReference>
<evidence type="ECO:0000256" key="1">
    <source>
        <dbReference type="ARBA" id="ARBA00002581"/>
    </source>
</evidence>
<dbReference type="InterPro" id="IPR013083">
    <property type="entry name" value="Znf_RING/FYVE/PHD"/>
</dbReference>
<dbReference type="Gene3D" id="3.30.60.90">
    <property type="match status" value="2"/>
</dbReference>